<comment type="similarity">
    <text evidence="3">Belongs to the glycosyl hydrolase 3 family.</text>
</comment>
<dbReference type="SUPFAM" id="SSF52279">
    <property type="entry name" value="Beta-D-glucan exohydrolase, C-terminal domain"/>
    <property type="match status" value="1"/>
</dbReference>
<dbReference type="Pfam" id="PF00933">
    <property type="entry name" value="Glyco_hydro_3"/>
    <property type="match status" value="1"/>
</dbReference>
<evidence type="ECO:0000256" key="10">
    <source>
        <dbReference type="ARBA" id="ARBA00023326"/>
    </source>
</evidence>
<keyword evidence="5" id="KW-0378">Hydrolase</keyword>
<evidence type="ECO:0000256" key="7">
    <source>
        <dbReference type="ARBA" id="ARBA00023180"/>
    </source>
</evidence>
<comment type="catalytic activity">
    <reaction evidence="1">
        <text>Hydrolysis of terminal, non-reducing beta-D-glucosyl residues with release of beta-D-glucose.</text>
        <dbReference type="EC" id="3.2.1.21"/>
    </reaction>
</comment>
<evidence type="ECO:0000256" key="11">
    <source>
        <dbReference type="SAM" id="SignalP"/>
    </source>
</evidence>
<dbReference type="PANTHER" id="PTHR42715">
    <property type="entry name" value="BETA-GLUCOSIDASE"/>
    <property type="match status" value="1"/>
</dbReference>
<evidence type="ECO:0000256" key="8">
    <source>
        <dbReference type="ARBA" id="ARBA00023277"/>
    </source>
</evidence>
<keyword evidence="10" id="KW-0624">Polysaccharide degradation</keyword>
<dbReference type="GO" id="GO:0008422">
    <property type="term" value="F:beta-glucosidase activity"/>
    <property type="evidence" value="ECO:0007669"/>
    <property type="project" value="UniProtKB-EC"/>
</dbReference>
<name>A0A7R8AKQ2_9EURO</name>
<dbReference type="SUPFAM" id="SSF51445">
    <property type="entry name" value="(Trans)glycosidases"/>
    <property type="match status" value="1"/>
</dbReference>
<dbReference type="PRINTS" id="PR00133">
    <property type="entry name" value="GLHYDRLASE3"/>
</dbReference>
<dbReference type="Pfam" id="PF01915">
    <property type="entry name" value="Glyco_hydro_3_C"/>
    <property type="match status" value="1"/>
</dbReference>
<dbReference type="OrthoDB" id="416222at2759"/>
<dbReference type="GO" id="GO:0030245">
    <property type="term" value="P:cellulose catabolic process"/>
    <property type="evidence" value="ECO:0007669"/>
    <property type="project" value="UniProtKB-KW"/>
</dbReference>
<dbReference type="EMBL" id="AP024445">
    <property type="protein sequence ID" value="BCS23094.1"/>
    <property type="molecule type" value="Genomic_DNA"/>
</dbReference>
<dbReference type="KEGG" id="apuu:APUU_31319S"/>
<dbReference type="InterPro" id="IPR050288">
    <property type="entry name" value="Cellulose_deg_GH3"/>
</dbReference>
<dbReference type="Gene3D" id="3.20.20.300">
    <property type="entry name" value="Glycoside hydrolase, family 3, N-terminal domain"/>
    <property type="match status" value="1"/>
</dbReference>
<keyword evidence="8" id="KW-0119">Carbohydrate metabolism</keyword>
<feature type="signal peptide" evidence="11">
    <location>
        <begin position="1"/>
        <end position="20"/>
    </location>
</feature>
<dbReference type="InterPro" id="IPR017853">
    <property type="entry name" value="GH"/>
</dbReference>
<evidence type="ECO:0000256" key="6">
    <source>
        <dbReference type="ARBA" id="ARBA00023001"/>
    </source>
</evidence>
<proteinExistence type="inferred from homology"/>
<dbReference type="Proteomes" id="UP000654913">
    <property type="component" value="Chromosome 3"/>
</dbReference>
<evidence type="ECO:0000256" key="4">
    <source>
        <dbReference type="ARBA" id="ARBA00012744"/>
    </source>
</evidence>
<dbReference type="AlphaFoldDB" id="A0A7R8AKQ2"/>
<keyword evidence="7" id="KW-0325">Glycoprotein</keyword>
<dbReference type="InterPro" id="IPR036881">
    <property type="entry name" value="Glyco_hydro_3_C_sf"/>
</dbReference>
<dbReference type="SMART" id="SM01217">
    <property type="entry name" value="Fn3_like"/>
    <property type="match status" value="1"/>
</dbReference>
<keyword evidence="9" id="KW-0326">Glycosidase</keyword>
<evidence type="ECO:0000313" key="13">
    <source>
        <dbReference type="EMBL" id="BCS23094.1"/>
    </source>
</evidence>
<evidence type="ECO:0000256" key="3">
    <source>
        <dbReference type="ARBA" id="ARBA00005336"/>
    </source>
</evidence>
<gene>
    <name evidence="13" type="ORF">APUU_31319S</name>
</gene>
<dbReference type="InterPro" id="IPR036962">
    <property type="entry name" value="Glyco_hydro_3_N_sf"/>
</dbReference>
<dbReference type="InterPro" id="IPR026891">
    <property type="entry name" value="Fn3-like"/>
</dbReference>
<evidence type="ECO:0000256" key="9">
    <source>
        <dbReference type="ARBA" id="ARBA00023295"/>
    </source>
</evidence>
<organism evidence="13 14">
    <name type="scientific">Aspergillus puulaauensis</name>
    <dbReference type="NCBI Taxonomy" id="1220207"/>
    <lineage>
        <taxon>Eukaryota</taxon>
        <taxon>Fungi</taxon>
        <taxon>Dikarya</taxon>
        <taxon>Ascomycota</taxon>
        <taxon>Pezizomycotina</taxon>
        <taxon>Eurotiomycetes</taxon>
        <taxon>Eurotiomycetidae</taxon>
        <taxon>Eurotiales</taxon>
        <taxon>Aspergillaceae</taxon>
        <taxon>Aspergillus</taxon>
    </lineage>
</organism>
<dbReference type="Gene3D" id="3.40.50.1700">
    <property type="entry name" value="Glycoside hydrolase family 3 C-terminal domain"/>
    <property type="match status" value="1"/>
</dbReference>
<dbReference type="Pfam" id="PF14310">
    <property type="entry name" value="Fn3-like"/>
    <property type="match status" value="1"/>
</dbReference>
<keyword evidence="11" id="KW-0732">Signal</keyword>
<evidence type="ECO:0000256" key="2">
    <source>
        <dbReference type="ARBA" id="ARBA00004987"/>
    </source>
</evidence>
<comment type="pathway">
    <text evidence="2">Glycan metabolism; cellulose degradation.</text>
</comment>
<dbReference type="InterPro" id="IPR013783">
    <property type="entry name" value="Ig-like_fold"/>
</dbReference>
<dbReference type="InterPro" id="IPR002772">
    <property type="entry name" value="Glyco_hydro_3_C"/>
</dbReference>
<dbReference type="InterPro" id="IPR001764">
    <property type="entry name" value="Glyco_hydro_3_N"/>
</dbReference>
<evidence type="ECO:0000256" key="5">
    <source>
        <dbReference type="ARBA" id="ARBA00022801"/>
    </source>
</evidence>
<dbReference type="RefSeq" id="XP_041555288.1">
    <property type="nucleotide sequence ID" value="XM_041702510.1"/>
</dbReference>
<feature type="domain" description="Fibronectin type III-like" evidence="12">
    <location>
        <begin position="679"/>
        <end position="748"/>
    </location>
</feature>
<evidence type="ECO:0000259" key="12">
    <source>
        <dbReference type="SMART" id="SM01217"/>
    </source>
</evidence>
<sequence length="759" mass="79958">MRLLNVGLLAAAALANGIEASGNTSTSTSSSLLSSGNLNLGAYQSAYEKAKTLVSSLNTTEKITVITGGSIDGVWTALESKDGMSSVNQQYYVSSFPLDNALAMTWNRSLAYDQFLATGKEFYGVGYNLVNGPVSGPLGRTPWGGRGVESFSPDPYLSGIFTGEAISGQNAAGVVSTGRHFLLNEQETNRMGMGDSESYSANAGDKATHELYLWPFADAVKAGMGALMCGMNRVNGTYSCESSAILDRMLKTELGFPGLVLGDVGGQKTAYNAANAGLDYGSSQYWSDDIITAGLRNGSLTEARLDDMVMRNVIGFFYVGLDDGKQPSVAATTDDRRVRANHSKLIRQAGAESLVLLKNTAGANSGLPLSEGGSVSIFGAHAGSGIAGPNHAFSIMGSDGDTYEGHLTNPTGSGAGSAAYIISPQIALTMRQRESGGMLWWITNDTYSGSTSSGMGGAGAIGGAGSGTSESYSYANYASSSDACLVFLNAFSGEGADRGELYNSEQDAMVLEVASNCNNTIVVINTVGPRLVEKWIENDNVTAVLYGGLLGQESGFAITDVLYGDVNPSGKLTHTIAKKASAYPASICETTNCNFTEGVYIDYRWFDARNSTPRYAFGHGLSYTTFGYGAVRARITDAAALDSKYPTGPLGLGGYEDLFDEVVEVTTTLSNTGGVDGAEVAQLYVTFPPEAAQPVRVLRGFEKVQVPVGEDAQVSFSLRRRDLSYWDVRAQQWAVARGVYKFSVAASSVDIRGTATVKI</sequence>
<evidence type="ECO:0000313" key="14">
    <source>
        <dbReference type="Proteomes" id="UP000654913"/>
    </source>
</evidence>
<dbReference type="EC" id="3.2.1.21" evidence="4"/>
<evidence type="ECO:0000256" key="1">
    <source>
        <dbReference type="ARBA" id="ARBA00000448"/>
    </source>
</evidence>
<keyword evidence="14" id="KW-1185">Reference proteome</keyword>
<feature type="chain" id="PRO_5031252176" description="beta-glucosidase" evidence="11">
    <location>
        <begin position="21"/>
        <end position="759"/>
    </location>
</feature>
<dbReference type="Gene3D" id="2.60.40.10">
    <property type="entry name" value="Immunoglobulins"/>
    <property type="match status" value="1"/>
</dbReference>
<dbReference type="PANTHER" id="PTHR42715:SF14">
    <property type="entry name" value="BETA-GLUCOSIDASE D-RELATED"/>
    <property type="match status" value="1"/>
</dbReference>
<reference evidence="13" key="2">
    <citation type="submission" date="2021-02" db="EMBL/GenBank/DDBJ databases">
        <title>Aspergillus puulaauensis MK2 genome sequence.</title>
        <authorList>
            <person name="Futagami T."/>
            <person name="Mori K."/>
            <person name="Kadooka C."/>
            <person name="Tanaka T."/>
        </authorList>
    </citation>
    <scope>NUCLEOTIDE SEQUENCE</scope>
    <source>
        <strain evidence="13">MK2</strain>
    </source>
</reference>
<accession>A0A7R8AKQ2</accession>
<dbReference type="GeneID" id="64973099"/>
<reference evidence="13" key="1">
    <citation type="submission" date="2021-01" db="EMBL/GenBank/DDBJ databases">
        <authorList>
            <consortium name="Aspergillus puulaauensis MK2 genome sequencing consortium"/>
            <person name="Kazuki M."/>
            <person name="Futagami T."/>
        </authorList>
    </citation>
    <scope>NUCLEOTIDE SEQUENCE</scope>
    <source>
        <strain evidence="13">MK2</strain>
    </source>
</reference>
<protein>
    <recommendedName>
        <fullName evidence="4">beta-glucosidase</fullName>
        <ecNumber evidence="4">3.2.1.21</ecNumber>
    </recommendedName>
</protein>
<keyword evidence="6" id="KW-0136">Cellulose degradation</keyword>